<dbReference type="EMBL" id="CP147920">
    <property type="protein sequence ID" value="XAU14647.1"/>
    <property type="molecule type" value="Genomic_DNA"/>
</dbReference>
<dbReference type="Pfam" id="PF14591">
    <property type="entry name" value="AF0941-like"/>
    <property type="match status" value="1"/>
</dbReference>
<sequence>MTEAEDLTDLLENDVIPEIESFIDDLYEKIAETKNATDEDKTQLAELQELKKEFALLLDEVKNGELDEEECRAVIDEIDMMREEEE</sequence>
<gene>
    <name evidence="2" type="ORF">WCY31_10390</name>
</gene>
<evidence type="ECO:0000313" key="3">
    <source>
        <dbReference type="Proteomes" id="UP001447842"/>
    </source>
</evidence>
<evidence type="ECO:0000313" key="2">
    <source>
        <dbReference type="EMBL" id="XAU14647.1"/>
    </source>
</evidence>
<dbReference type="InterPro" id="IPR013502">
    <property type="entry name" value="Uncharacterised_AF0941"/>
</dbReference>
<reference evidence="2 3" key="1">
    <citation type="submission" date="2024-03" db="EMBL/GenBank/DDBJ databases">
        <title>Sulfurimonas sp. HSL3-1.</title>
        <authorList>
            <person name="Wang S."/>
        </authorList>
    </citation>
    <scope>NUCLEOTIDE SEQUENCE [LARGE SCALE GENOMIC DNA]</scope>
    <source>
        <strain evidence="2 3">HSL3-1</strain>
    </source>
</reference>
<dbReference type="RefSeq" id="WP_345969753.1">
    <property type="nucleotide sequence ID" value="NZ_CP147920.1"/>
</dbReference>
<keyword evidence="3" id="KW-1185">Reference proteome</keyword>
<evidence type="ECO:0008006" key="4">
    <source>
        <dbReference type="Google" id="ProtNLM"/>
    </source>
</evidence>
<dbReference type="Proteomes" id="UP001447842">
    <property type="component" value="Chromosome"/>
</dbReference>
<protein>
    <recommendedName>
        <fullName evidence="4">DUF2018 family protein</fullName>
    </recommendedName>
</protein>
<proteinExistence type="predicted"/>
<organism evidence="2 3">
    <name type="scientific">Sulfurimonas diazotrophicus</name>
    <dbReference type="NCBI Taxonomy" id="3131939"/>
    <lineage>
        <taxon>Bacteria</taxon>
        <taxon>Pseudomonadati</taxon>
        <taxon>Campylobacterota</taxon>
        <taxon>Epsilonproteobacteria</taxon>
        <taxon>Campylobacterales</taxon>
        <taxon>Sulfurimonadaceae</taxon>
        <taxon>Sulfurimonas</taxon>
    </lineage>
</organism>
<feature type="coiled-coil region" evidence="1">
    <location>
        <begin position="30"/>
        <end position="67"/>
    </location>
</feature>
<name>A0ABZ3HB86_9BACT</name>
<keyword evidence="1" id="KW-0175">Coiled coil</keyword>
<accession>A0ABZ3HB86</accession>
<evidence type="ECO:0000256" key="1">
    <source>
        <dbReference type="SAM" id="Coils"/>
    </source>
</evidence>